<dbReference type="Proteomes" id="UP000095287">
    <property type="component" value="Unplaced"/>
</dbReference>
<dbReference type="GO" id="GO:0045041">
    <property type="term" value="P:protein import into mitochondrial intermembrane space"/>
    <property type="evidence" value="ECO:0007669"/>
    <property type="project" value="InterPro"/>
</dbReference>
<sequence>MTHHKTITISKEEFDDKKSAKKYERYTAKEEAESGIRPDGSIDLSCPCMHSALSHRCGHFFRLAIRCFNGSTTKPKGNDCLELFKDHAICIKHSS</sequence>
<keyword evidence="2" id="KW-1185">Reference proteome</keyword>
<name>A0A1I8A9M8_9BILA</name>
<dbReference type="PANTHER" id="PTHR21622:SF4">
    <property type="entry name" value="CHCH DOMAIN-CONTAINING PROTEIN-RELATED"/>
    <property type="match status" value="1"/>
</dbReference>
<evidence type="ECO:0000313" key="2">
    <source>
        <dbReference type="Proteomes" id="UP000095287"/>
    </source>
</evidence>
<accession>A0A1I8A9M8</accession>
<dbReference type="Gene3D" id="1.10.287.2900">
    <property type="match status" value="1"/>
</dbReference>
<dbReference type="PANTHER" id="PTHR21622">
    <property type="entry name" value="COILED-COIL-HELIX-COILED-COIL-HELIX DOMAIN CONTAINING 4"/>
    <property type="match status" value="1"/>
</dbReference>
<dbReference type="InterPro" id="IPR039289">
    <property type="entry name" value="CHCHD4"/>
</dbReference>
<reference evidence="3" key="1">
    <citation type="submission" date="2016-11" db="UniProtKB">
        <authorList>
            <consortium name="WormBaseParasite"/>
        </authorList>
    </citation>
    <scope>IDENTIFICATION</scope>
</reference>
<proteinExistence type="predicted"/>
<dbReference type="WBParaSite" id="L893_g3659.t1">
    <property type="protein sequence ID" value="L893_g3659.t1"/>
    <property type="gene ID" value="L893_g3659"/>
</dbReference>
<dbReference type="GO" id="GO:0005758">
    <property type="term" value="C:mitochondrial intermembrane space"/>
    <property type="evidence" value="ECO:0007669"/>
    <property type="project" value="TreeGrafter"/>
</dbReference>
<evidence type="ECO:0000256" key="1">
    <source>
        <dbReference type="ARBA" id="ARBA00023157"/>
    </source>
</evidence>
<protein>
    <submittedName>
        <fullName evidence="3">SWIM-type domain-containing protein</fullName>
    </submittedName>
</protein>
<dbReference type="AlphaFoldDB" id="A0A1I8A9M8"/>
<evidence type="ECO:0000313" key="3">
    <source>
        <dbReference type="WBParaSite" id="L893_g3659.t1"/>
    </source>
</evidence>
<keyword evidence="1" id="KW-1015">Disulfide bond</keyword>
<organism evidence="2 3">
    <name type="scientific">Steinernema glaseri</name>
    <dbReference type="NCBI Taxonomy" id="37863"/>
    <lineage>
        <taxon>Eukaryota</taxon>
        <taxon>Metazoa</taxon>
        <taxon>Ecdysozoa</taxon>
        <taxon>Nematoda</taxon>
        <taxon>Chromadorea</taxon>
        <taxon>Rhabditida</taxon>
        <taxon>Tylenchina</taxon>
        <taxon>Panagrolaimomorpha</taxon>
        <taxon>Strongyloidoidea</taxon>
        <taxon>Steinernematidae</taxon>
        <taxon>Steinernema</taxon>
    </lineage>
</organism>
<dbReference type="GO" id="GO:0015035">
    <property type="term" value="F:protein-disulfide reductase activity"/>
    <property type="evidence" value="ECO:0007669"/>
    <property type="project" value="InterPro"/>
</dbReference>